<dbReference type="OrthoDB" id="265761at2759"/>
<keyword evidence="3" id="KW-1185">Reference proteome</keyword>
<reference evidence="2 3" key="1">
    <citation type="journal article" date="2016" name="Mol. Biol. Evol.">
        <title>Comparative Genomics of Early-Diverging Mushroom-Forming Fungi Provides Insights into the Origins of Lignocellulose Decay Capabilities.</title>
        <authorList>
            <person name="Nagy L.G."/>
            <person name="Riley R."/>
            <person name="Tritt A."/>
            <person name="Adam C."/>
            <person name="Daum C."/>
            <person name="Floudas D."/>
            <person name="Sun H."/>
            <person name="Yadav J.S."/>
            <person name="Pangilinan J."/>
            <person name="Larsson K.H."/>
            <person name="Matsuura K."/>
            <person name="Barry K."/>
            <person name="Labutti K."/>
            <person name="Kuo R."/>
            <person name="Ohm R.A."/>
            <person name="Bhattacharya S.S."/>
            <person name="Shirouzu T."/>
            <person name="Yoshinaga Y."/>
            <person name="Martin F.M."/>
            <person name="Grigoriev I.V."/>
            <person name="Hibbett D.S."/>
        </authorList>
    </citation>
    <scope>NUCLEOTIDE SEQUENCE [LARGE SCALE GENOMIC DNA]</scope>
    <source>
        <strain evidence="2 3">HHB12733</strain>
    </source>
</reference>
<organism evidence="2 3">
    <name type="scientific">Calocera cornea HHB12733</name>
    <dbReference type="NCBI Taxonomy" id="1353952"/>
    <lineage>
        <taxon>Eukaryota</taxon>
        <taxon>Fungi</taxon>
        <taxon>Dikarya</taxon>
        <taxon>Basidiomycota</taxon>
        <taxon>Agaricomycotina</taxon>
        <taxon>Dacrymycetes</taxon>
        <taxon>Dacrymycetales</taxon>
        <taxon>Dacrymycetaceae</taxon>
        <taxon>Calocera</taxon>
    </lineage>
</organism>
<dbReference type="PANTHER" id="PTHR12475:SF4">
    <property type="entry name" value="PROTEIN THEM6"/>
    <property type="match status" value="1"/>
</dbReference>
<dbReference type="InterPro" id="IPR051490">
    <property type="entry name" value="THEM6_lcsJ_thioesterase"/>
</dbReference>
<dbReference type="InParanoid" id="A0A165DPM3"/>
<dbReference type="EMBL" id="KV424042">
    <property type="protein sequence ID" value="KZT53266.1"/>
    <property type="molecule type" value="Genomic_DNA"/>
</dbReference>
<gene>
    <name evidence="2" type="ORF">CALCODRAFT_440377</name>
</gene>
<dbReference type="AlphaFoldDB" id="A0A165DPM3"/>
<dbReference type="Pfam" id="PF13279">
    <property type="entry name" value="4HBT_2"/>
    <property type="match status" value="1"/>
</dbReference>
<dbReference type="PANTHER" id="PTHR12475">
    <property type="match status" value="1"/>
</dbReference>
<evidence type="ECO:0000313" key="2">
    <source>
        <dbReference type="EMBL" id="KZT53266.1"/>
    </source>
</evidence>
<dbReference type="Proteomes" id="UP000076842">
    <property type="component" value="Unassembled WGS sequence"/>
</dbReference>
<evidence type="ECO:0000313" key="3">
    <source>
        <dbReference type="Proteomes" id="UP000076842"/>
    </source>
</evidence>
<dbReference type="Gene3D" id="3.10.129.10">
    <property type="entry name" value="Hotdog Thioesterase"/>
    <property type="match status" value="1"/>
</dbReference>
<evidence type="ECO:0008006" key="4">
    <source>
        <dbReference type="Google" id="ProtNLM"/>
    </source>
</evidence>
<name>A0A165DPM3_9BASI</name>
<dbReference type="InterPro" id="IPR029069">
    <property type="entry name" value="HotDog_dom_sf"/>
</dbReference>
<protein>
    <recommendedName>
        <fullName evidence="4">Thioesterase domain-containing protein</fullName>
    </recommendedName>
</protein>
<dbReference type="SUPFAM" id="SSF54637">
    <property type="entry name" value="Thioesterase/thiol ester dehydrase-isomerase"/>
    <property type="match status" value="1"/>
</dbReference>
<proteinExistence type="inferred from homology"/>
<sequence length="241" mass="27021">MSPIGQSPFAALHVMRGLATLDDCDMFGHLSNSSYAKTLDIVRFQMLMKYVVSFYGEKGVTALGGSDYAFFKEIPILSSYEMRTTIGGWDHKWLYLVTYFISYPKKGTKAYKALKESPPHIPPAPLPRSLLPPNAILHCVAVTHYCFKNKRLTVPPTVALSLSGFGTTPEVGWARWHRTEQLRKEGKLKKVLSGHWKEEIERSTEEGGFGLQEFEEDRKLGMVACGKLLHGLDQLRAVAEA</sequence>
<comment type="similarity">
    <text evidence="1">Belongs to the lcsJ thioesterase family.</text>
</comment>
<evidence type="ECO:0000256" key="1">
    <source>
        <dbReference type="ARBA" id="ARBA00038476"/>
    </source>
</evidence>
<accession>A0A165DPM3</accession>